<dbReference type="AlphaFoldDB" id="A0A917PFQ8"/>
<evidence type="ECO:0008006" key="5">
    <source>
        <dbReference type="Google" id="ProtNLM"/>
    </source>
</evidence>
<organism evidence="3 4">
    <name type="scientific">Agromyces bauzanensis</name>
    <dbReference type="NCBI Taxonomy" id="1308924"/>
    <lineage>
        <taxon>Bacteria</taxon>
        <taxon>Bacillati</taxon>
        <taxon>Actinomycetota</taxon>
        <taxon>Actinomycetes</taxon>
        <taxon>Micrococcales</taxon>
        <taxon>Microbacteriaceae</taxon>
        <taxon>Agromyces</taxon>
    </lineage>
</organism>
<keyword evidence="4" id="KW-1185">Reference proteome</keyword>
<feature type="domain" description="DUF3048" evidence="1">
    <location>
        <begin position="81"/>
        <end position="201"/>
    </location>
</feature>
<dbReference type="InterPro" id="IPR035328">
    <property type="entry name" value="DUF3048_C"/>
</dbReference>
<sequence>MARARVPSYHDAMGSAAGTARAWGMPLVAVVASAFLLSACAQVPVDVLLPPKPTRPVGDGGPPTAVAFAPLRGTPADAAGLRHPSLAVKIDNHPGARPQLALNRSDIVFEELVEGGLTRYLVVWHSDVPEAVGPVRSIRPMDPAIVSPFGGVIAYSGGQEYFVDLMKATSLVNLVFDEDDTGLFERAADRPGPHDVILDATEAVGRNAELPPPPVQFAFGSGDPLASPALAAASTTHLALAFSEGGSRSWDFDAGASAWLRSQDGEPDLEASGERVRATNVVTLRVGVDWPFGEVPLTILVGSGEAWVSVAGRTAHGTWSKDAEASPIVLTADDGSVLRLAPGNTWVELVPLEGSVAFAP</sequence>
<dbReference type="SUPFAM" id="SSF159774">
    <property type="entry name" value="YerB-like"/>
    <property type="match status" value="1"/>
</dbReference>
<evidence type="ECO:0000313" key="4">
    <source>
        <dbReference type="Proteomes" id="UP000636956"/>
    </source>
</evidence>
<comment type="caution">
    <text evidence="3">The sequence shown here is derived from an EMBL/GenBank/DDBJ whole genome shotgun (WGS) entry which is preliminary data.</text>
</comment>
<dbReference type="EMBL" id="BMMD01000005">
    <property type="protein sequence ID" value="GGJ75346.1"/>
    <property type="molecule type" value="Genomic_DNA"/>
</dbReference>
<evidence type="ECO:0000313" key="3">
    <source>
        <dbReference type="EMBL" id="GGJ75346.1"/>
    </source>
</evidence>
<proteinExistence type="predicted"/>
<evidence type="ECO:0000259" key="1">
    <source>
        <dbReference type="Pfam" id="PF11258"/>
    </source>
</evidence>
<accession>A0A917PFQ8</accession>
<dbReference type="InterPro" id="IPR021416">
    <property type="entry name" value="DUF3048_N"/>
</dbReference>
<feature type="domain" description="DUF3048" evidence="2">
    <location>
        <begin position="240"/>
        <end position="347"/>
    </location>
</feature>
<protein>
    <recommendedName>
        <fullName evidence="5">DUF3048 domain-containing protein</fullName>
    </recommendedName>
</protein>
<dbReference type="InterPro" id="IPR023158">
    <property type="entry name" value="YerB-like_sf"/>
</dbReference>
<dbReference type="Pfam" id="PF11258">
    <property type="entry name" value="DUF3048"/>
    <property type="match status" value="1"/>
</dbReference>
<gene>
    <name evidence="3" type="ORF">GCM10011372_11790</name>
</gene>
<dbReference type="Gene3D" id="3.50.90.10">
    <property type="entry name" value="YerB-like"/>
    <property type="match status" value="1"/>
</dbReference>
<reference evidence="3" key="2">
    <citation type="submission" date="2020-09" db="EMBL/GenBank/DDBJ databases">
        <authorList>
            <person name="Sun Q."/>
            <person name="Zhou Y."/>
        </authorList>
    </citation>
    <scope>NUCLEOTIDE SEQUENCE</scope>
    <source>
        <strain evidence="3">CGMCC 1.8984</strain>
    </source>
</reference>
<name>A0A917PFQ8_9MICO</name>
<dbReference type="Proteomes" id="UP000636956">
    <property type="component" value="Unassembled WGS sequence"/>
</dbReference>
<reference evidence="3" key="1">
    <citation type="journal article" date="2014" name="Int. J. Syst. Evol. Microbiol.">
        <title>Complete genome sequence of Corynebacterium casei LMG S-19264T (=DSM 44701T), isolated from a smear-ripened cheese.</title>
        <authorList>
            <consortium name="US DOE Joint Genome Institute (JGI-PGF)"/>
            <person name="Walter F."/>
            <person name="Albersmeier A."/>
            <person name="Kalinowski J."/>
            <person name="Ruckert C."/>
        </authorList>
    </citation>
    <scope>NUCLEOTIDE SEQUENCE</scope>
    <source>
        <strain evidence="3">CGMCC 1.8984</strain>
    </source>
</reference>
<dbReference type="Pfam" id="PF17479">
    <property type="entry name" value="DUF3048_C"/>
    <property type="match status" value="1"/>
</dbReference>
<evidence type="ECO:0000259" key="2">
    <source>
        <dbReference type="Pfam" id="PF17479"/>
    </source>
</evidence>